<dbReference type="RefSeq" id="WP_138217573.1">
    <property type="nucleotide sequence ID" value="NZ_VAUO01000001.1"/>
</dbReference>
<evidence type="ECO:0000313" key="2">
    <source>
        <dbReference type="Proteomes" id="UP000309819"/>
    </source>
</evidence>
<dbReference type="EMBL" id="VAUO01000001">
    <property type="protein sequence ID" value="TLP64938.1"/>
    <property type="molecule type" value="Genomic_DNA"/>
</dbReference>
<keyword evidence="2" id="KW-1185">Reference proteome</keyword>
<gene>
    <name evidence="1" type="ORF">FEM01_01795</name>
</gene>
<name>A0A5R8ZGN2_9PSED</name>
<protein>
    <submittedName>
        <fullName evidence="1">Uncharacterized protein</fullName>
    </submittedName>
</protein>
<proteinExistence type="predicted"/>
<comment type="caution">
    <text evidence="1">The sequence shown here is derived from an EMBL/GenBank/DDBJ whole genome shotgun (WGS) entry which is preliminary data.</text>
</comment>
<sequence length="120" mass="12574">MTIGNNEGGANASYYGYDYQKLVTVWVALRLMFGPGAVTDQVVVEPASHDDVMALLAVPEETAEASLKIIASDELHVQIKFKGAGAWSAKEFASAVNEKEAKGGQGAEAAIPSQSSAACR</sequence>
<dbReference type="OrthoDB" id="6746502at2"/>
<organism evidence="1 2">
    <name type="scientific">Pseudomonas mosselii</name>
    <dbReference type="NCBI Taxonomy" id="78327"/>
    <lineage>
        <taxon>Bacteria</taxon>
        <taxon>Pseudomonadati</taxon>
        <taxon>Pseudomonadota</taxon>
        <taxon>Gammaproteobacteria</taxon>
        <taxon>Pseudomonadales</taxon>
        <taxon>Pseudomonadaceae</taxon>
        <taxon>Pseudomonas</taxon>
    </lineage>
</organism>
<accession>A0A5R8ZGN2</accession>
<dbReference type="Proteomes" id="UP000309819">
    <property type="component" value="Unassembled WGS sequence"/>
</dbReference>
<reference evidence="1 2" key="1">
    <citation type="submission" date="2019-05" db="EMBL/GenBank/DDBJ databases">
        <title>Pseudomonas sp. SC006 isolated from lettuce that can produce HBGAs.</title>
        <authorList>
            <person name="Wang D."/>
            <person name="Liao N."/>
            <person name="Liu D."/>
            <person name="Zhang Z."/>
            <person name="Zou S."/>
        </authorList>
    </citation>
    <scope>NUCLEOTIDE SEQUENCE [LARGE SCALE GENOMIC DNA]</scope>
    <source>
        <strain evidence="1 2">SC006</strain>
    </source>
</reference>
<evidence type="ECO:0000313" key="1">
    <source>
        <dbReference type="EMBL" id="TLP64938.1"/>
    </source>
</evidence>
<dbReference type="AlphaFoldDB" id="A0A5R8ZGN2"/>